<evidence type="ECO:0000256" key="4">
    <source>
        <dbReference type="ARBA" id="ARBA00022741"/>
    </source>
</evidence>
<feature type="region of interest" description="Disordered" evidence="10">
    <location>
        <begin position="345"/>
        <end position="375"/>
    </location>
</feature>
<dbReference type="InterPro" id="IPR045864">
    <property type="entry name" value="aa-tRNA-synth_II/BPL/LPL"/>
</dbReference>
<organism evidence="12 13">
    <name type="scientific">Chaetomium fimeti</name>
    <dbReference type="NCBI Taxonomy" id="1854472"/>
    <lineage>
        <taxon>Eukaryota</taxon>
        <taxon>Fungi</taxon>
        <taxon>Dikarya</taxon>
        <taxon>Ascomycota</taxon>
        <taxon>Pezizomycotina</taxon>
        <taxon>Sordariomycetes</taxon>
        <taxon>Sordariomycetidae</taxon>
        <taxon>Sordariales</taxon>
        <taxon>Chaetomiaceae</taxon>
        <taxon>Chaetomium</taxon>
    </lineage>
</organism>
<dbReference type="InterPro" id="IPR036621">
    <property type="entry name" value="Anticodon-bd_dom_sf"/>
</dbReference>
<evidence type="ECO:0000256" key="7">
    <source>
        <dbReference type="ARBA" id="ARBA00023146"/>
    </source>
</evidence>
<dbReference type="GO" id="GO:0006433">
    <property type="term" value="P:prolyl-tRNA aminoacylation"/>
    <property type="evidence" value="ECO:0007669"/>
    <property type="project" value="InterPro"/>
</dbReference>
<evidence type="ECO:0000313" key="12">
    <source>
        <dbReference type="EMBL" id="KAK3301194.1"/>
    </source>
</evidence>
<keyword evidence="5" id="KW-0067">ATP-binding</keyword>
<keyword evidence="4" id="KW-0547">Nucleotide-binding</keyword>
<accession>A0AAE0HRA8</accession>
<evidence type="ECO:0000256" key="10">
    <source>
        <dbReference type="SAM" id="MobiDB-lite"/>
    </source>
</evidence>
<dbReference type="RefSeq" id="XP_062664708.1">
    <property type="nucleotide sequence ID" value="XM_062800214.1"/>
</dbReference>
<dbReference type="EMBL" id="JAUEPN010000001">
    <property type="protein sequence ID" value="KAK3301194.1"/>
    <property type="molecule type" value="Genomic_DNA"/>
</dbReference>
<gene>
    <name evidence="12" type="ORF">B0H64DRAFT_314693</name>
</gene>
<dbReference type="SUPFAM" id="SSF52954">
    <property type="entry name" value="Class II aaRS ABD-related"/>
    <property type="match status" value="1"/>
</dbReference>
<dbReference type="AlphaFoldDB" id="A0AAE0HRA8"/>
<comment type="catalytic activity">
    <reaction evidence="9">
        <text>tRNA(Pro) + L-proline + ATP = L-prolyl-tRNA(Pro) + AMP + diphosphate</text>
        <dbReference type="Rhea" id="RHEA:14305"/>
        <dbReference type="Rhea" id="RHEA-COMP:9700"/>
        <dbReference type="Rhea" id="RHEA-COMP:9702"/>
        <dbReference type="ChEBI" id="CHEBI:30616"/>
        <dbReference type="ChEBI" id="CHEBI:33019"/>
        <dbReference type="ChEBI" id="CHEBI:60039"/>
        <dbReference type="ChEBI" id="CHEBI:78442"/>
        <dbReference type="ChEBI" id="CHEBI:78532"/>
        <dbReference type="ChEBI" id="CHEBI:456215"/>
        <dbReference type="EC" id="6.1.1.15"/>
    </reaction>
</comment>
<keyword evidence="6" id="KW-0648">Protein biosynthesis</keyword>
<dbReference type="SUPFAM" id="SSF55681">
    <property type="entry name" value="Class II aaRS and biotin synthetases"/>
    <property type="match status" value="1"/>
</dbReference>
<keyword evidence="3" id="KW-0436">Ligase</keyword>
<dbReference type="InterPro" id="IPR006195">
    <property type="entry name" value="aa-tRNA-synth_II"/>
</dbReference>
<dbReference type="PRINTS" id="PR01046">
    <property type="entry name" value="TRNASYNTHPRO"/>
</dbReference>
<dbReference type="PANTHER" id="PTHR42753:SF2">
    <property type="entry name" value="PROLINE--TRNA LIGASE"/>
    <property type="match status" value="1"/>
</dbReference>
<dbReference type="GeneID" id="87837162"/>
<dbReference type="EC" id="6.1.1.15" evidence="2"/>
<evidence type="ECO:0000256" key="3">
    <source>
        <dbReference type="ARBA" id="ARBA00022598"/>
    </source>
</evidence>
<evidence type="ECO:0000256" key="1">
    <source>
        <dbReference type="ARBA" id="ARBA00008226"/>
    </source>
</evidence>
<protein>
    <recommendedName>
        <fullName evidence="2">proline--tRNA ligase</fullName>
        <ecNumber evidence="2">6.1.1.15</ecNumber>
    </recommendedName>
    <alternativeName>
        <fullName evidence="8">Prolyl-tRNA synthetase</fullName>
    </alternativeName>
</protein>
<keyword evidence="13" id="KW-1185">Reference proteome</keyword>
<evidence type="ECO:0000256" key="9">
    <source>
        <dbReference type="ARBA" id="ARBA00047671"/>
    </source>
</evidence>
<keyword evidence="7" id="KW-0030">Aminoacyl-tRNA synthetase</keyword>
<evidence type="ECO:0000256" key="6">
    <source>
        <dbReference type="ARBA" id="ARBA00022917"/>
    </source>
</evidence>
<dbReference type="GO" id="GO:0005739">
    <property type="term" value="C:mitochondrion"/>
    <property type="evidence" value="ECO:0007669"/>
    <property type="project" value="TreeGrafter"/>
</dbReference>
<evidence type="ECO:0000256" key="5">
    <source>
        <dbReference type="ARBA" id="ARBA00022840"/>
    </source>
</evidence>
<dbReference type="Pfam" id="PF00587">
    <property type="entry name" value="tRNA-synt_2b"/>
    <property type="match status" value="1"/>
</dbReference>
<sequence length="575" mass="63100">MIPPAVARLSRVWFPSGGIAVSGVEDAHAKLIRAGFLRQSNAGMFHMLPLGHRVQDKVERLVAGHMEELLAASRVSLSSISAESLWEKSGRLDSVASELFRFSDRRDVPYLLAPTHEEEITSLTARSVKSYKELPLRLYQITRKYRDEFRPRHGLLRGREFIMKDLYTFDSSIDSALETYNDVRSVYSRIFSDMKLPVLSANASSGDMGGDLSHEYHLPMPLGEDRVISCNSCNYVVNEEVANTAISEEAAVDSPFEIWRGITKDRTKLVNVWYPKWTRPRDGGELREYTDQDINLSEVKSIVPDLDTAVEDALPFWSTAIAAETRTATEIINVVDGRLPSSLAGSLSGPTPNPSSWPSGLSPPATPLRTSALHTTSDGSGVLNLLRIRTGDKCTQCSSGHLKVERAMELGHTFFLGTRYSKPLGAMATIPPATQPSPFQMGCYGIGISRIMGAAAELLADKTGLNWPAAIAPYSCVVIPGKDADDSDAMQVCHQINSISGPEGRVVDVVLDDRSKSLPWKLSDADLIGFPVIVLLGREWREAKRVEVQCRRLGVKQSVEIADLPGVVGKLHASL</sequence>
<evidence type="ECO:0000256" key="8">
    <source>
        <dbReference type="ARBA" id="ARBA00029731"/>
    </source>
</evidence>
<dbReference type="Proteomes" id="UP001278766">
    <property type="component" value="Unassembled WGS sequence"/>
</dbReference>
<evidence type="ECO:0000313" key="13">
    <source>
        <dbReference type="Proteomes" id="UP001278766"/>
    </source>
</evidence>
<comment type="similarity">
    <text evidence="1">Belongs to the class-II aminoacyl-tRNA synthetase family.</text>
</comment>
<dbReference type="PANTHER" id="PTHR42753">
    <property type="entry name" value="MITOCHONDRIAL RIBOSOME PROTEIN L39/PROLYL-TRNA LIGASE FAMILY MEMBER"/>
    <property type="match status" value="1"/>
</dbReference>
<dbReference type="Pfam" id="PF03129">
    <property type="entry name" value="HGTP_anticodon"/>
    <property type="match status" value="1"/>
</dbReference>
<reference evidence="12" key="1">
    <citation type="journal article" date="2023" name="Mol. Phylogenet. Evol.">
        <title>Genome-scale phylogeny and comparative genomics of the fungal order Sordariales.</title>
        <authorList>
            <person name="Hensen N."/>
            <person name="Bonometti L."/>
            <person name="Westerberg I."/>
            <person name="Brannstrom I.O."/>
            <person name="Guillou S."/>
            <person name="Cros-Aarteil S."/>
            <person name="Calhoun S."/>
            <person name="Haridas S."/>
            <person name="Kuo A."/>
            <person name="Mondo S."/>
            <person name="Pangilinan J."/>
            <person name="Riley R."/>
            <person name="LaButti K."/>
            <person name="Andreopoulos B."/>
            <person name="Lipzen A."/>
            <person name="Chen C."/>
            <person name="Yan M."/>
            <person name="Daum C."/>
            <person name="Ng V."/>
            <person name="Clum A."/>
            <person name="Steindorff A."/>
            <person name="Ohm R.A."/>
            <person name="Martin F."/>
            <person name="Silar P."/>
            <person name="Natvig D.O."/>
            <person name="Lalanne C."/>
            <person name="Gautier V."/>
            <person name="Ament-Velasquez S.L."/>
            <person name="Kruys A."/>
            <person name="Hutchinson M.I."/>
            <person name="Powell A.J."/>
            <person name="Barry K."/>
            <person name="Miller A.N."/>
            <person name="Grigoriev I.V."/>
            <person name="Debuchy R."/>
            <person name="Gladieux P."/>
            <person name="Hiltunen Thoren M."/>
            <person name="Johannesson H."/>
        </authorList>
    </citation>
    <scope>NUCLEOTIDE SEQUENCE</scope>
    <source>
        <strain evidence="12">CBS 168.71</strain>
    </source>
</reference>
<name>A0AAE0HRA8_9PEZI</name>
<dbReference type="PROSITE" id="PS50862">
    <property type="entry name" value="AA_TRNA_LIGASE_II"/>
    <property type="match status" value="1"/>
</dbReference>
<feature type="domain" description="Aminoacyl-transfer RNA synthetases class-II family profile" evidence="11">
    <location>
        <begin position="51"/>
        <end position="480"/>
    </location>
</feature>
<dbReference type="InterPro" id="IPR002314">
    <property type="entry name" value="aa-tRNA-synt_IIb"/>
</dbReference>
<dbReference type="InterPro" id="IPR050062">
    <property type="entry name" value="Pro-tRNA_synthetase"/>
</dbReference>
<comment type="caution">
    <text evidence="12">The sequence shown here is derived from an EMBL/GenBank/DDBJ whole genome shotgun (WGS) entry which is preliminary data.</text>
</comment>
<dbReference type="InterPro" id="IPR004154">
    <property type="entry name" value="Anticodon-bd"/>
</dbReference>
<proteinExistence type="inferred from homology"/>
<dbReference type="Gene3D" id="3.30.930.10">
    <property type="entry name" value="Bira Bifunctional Protein, Domain 2"/>
    <property type="match status" value="2"/>
</dbReference>
<reference evidence="12" key="2">
    <citation type="submission" date="2023-06" db="EMBL/GenBank/DDBJ databases">
        <authorList>
            <consortium name="Lawrence Berkeley National Laboratory"/>
            <person name="Haridas S."/>
            <person name="Hensen N."/>
            <person name="Bonometti L."/>
            <person name="Westerberg I."/>
            <person name="Brannstrom I.O."/>
            <person name="Guillou S."/>
            <person name="Cros-Aarteil S."/>
            <person name="Calhoun S."/>
            <person name="Kuo A."/>
            <person name="Mondo S."/>
            <person name="Pangilinan J."/>
            <person name="Riley R."/>
            <person name="Labutti K."/>
            <person name="Andreopoulos B."/>
            <person name="Lipzen A."/>
            <person name="Chen C."/>
            <person name="Yanf M."/>
            <person name="Daum C."/>
            <person name="Ng V."/>
            <person name="Clum A."/>
            <person name="Steindorff A."/>
            <person name="Ohm R."/>
            <person name="Martin F."/>
            <person name="Silar P."/>
            <person name="Natvig D."/>
            <person name="Lalanne C."/>
            <person name="Gautier V."/>
            <person name="Ament-Velasquez S.L."/>
            <person name="Kruys A."/>
            <person name="Hutchinson M.I."/>
            <person name="Powell A.J."/>
            <person name="Barry K."/>
            <person name="Miller A.N."/>
            <person name="Grigoriev I.V."/>
            <person name="Debuchy R."/>
            <person name="Gladieux P."/>
            <person name="Thoren M.H."/>
            <person name="Johannesson H."/>
        </authorList>
    </citation>
    <scope>NUCLEOTIDE SEQUENCE</scope>
    <source>
        <strain evidence="12">CBS 168.71</strain>
    </source>
</reference>
<dbReference type="GO" id="GO:0005524">
    <property type="term" value="F:ATP binding"/>
    <property type="evidence" value="ECO:0007669"/>
    <property type="project" value="UniProtKB-KW"/>
</dbReference>
<dbReference type="InterPro" id="IPR002316">
    <property type="entry name" value="Pro-tRNA-ligase_IIa"/>
</dbReference>
<dbReference type="GO" id="GO:0004827">
    <property type="term" value="F:proline-tRNA ligase activity"/>
    <property type="evidence" value="ECO:0007669"/>
    <property type="project" value="UniProtKB-EC"/>
</dbReference>
<evidence type="ECO:0000256" key="2">
    <source>
        <dbReference type="ARBA" id="ARBA00012831"/>
    </source>
</evidence>
<dbReference type="Gene3D" id="3.40.50.800">
    <property type="entry name" value="Anticodon-binding domain"/>
    <property type="match status" value="1"/>
</dbReference>
<evidence type="ECO:0000259" key="11">
    <source>
        <dbReference type="PROSITE" id="PS50862"/>
    </source>
</evidence>